<dbReference type="Gene3D" id="1.10.10.2830">
    <property type="match status" value="1"/>
</dbReference>
<dbReference type="GO" id="GO:0045881">
    <property type="term" value="P:positive regulation of sporulation resulting in formation of a cellular spore"/>
    <property type="evidence" value="ECO:0007669"/>
    <property type="project" value="TreeGrafter"/>
</dbReference>
<dbReference type="Pfam" id="PF02195">
    <property type="entry name" value="ParB_N"/>
    <property type="match status" value="1"/>
</dbReference>
<dbReference type="PANTHER" id="PTHR33375:SF1">
    <property type="entry name" value="CHROMOSOME-PARTITIONING PROTEIN PARB-RELATED"/>
    <property type="match status" value="1"/>
</dbReference>
<dbReference type="GO" id="GO:0003677">
    <property type="term" value="F:DNA binding"/>
    <property type="evidence" value="ECO:0007669"/>
    <property type="project" value="InterPro"/>
</dbReference>
<dbReference type="InterPro" id="IPR050336">
    <property type="entry name" value="Chromosome_partition/occlusion"/>
</dbReference>
<dbReference type="SUPFAM" id="SSF109709">
    <property type="entry name" value="KorB DNA-binding domain-like"/>
    <property type="match status" value="1"/>
</dbReference>
<dbReference type="InterPro" id="IPR036086">
    <property type="entry name" value="ParB/Sulfiredoxin_sf"/>
</dbReference>
<dbReference type="InterPro" id="IPR037972">
    <property type="entry name" value="RepB_N"/>
</dbReference>
<evidence type="ECO:0000259" key="2">
    <source>
        <dbReference type="SMART" id="SM00470"/>
    </source>
</evidence>
<protein>
    <submittedName>
        <fullName evidence="3">ParB family partitioning protein</fullName>
    </submittedName>
</protein>
<dbReference type="EMBL" id="UAUF01000010">
    <property type="protein sequence ID" value="SPZ04945.1"/>
    <property type="molecule type" value="Genomic_DNA"/>
</dbReference>
<dbReference type="InterPro" id="IPR004437">
    <property type="entry name" value="ParB/RepB/Spo0J"/>
</dbReference>
<dbReference type="NCBIfam" id="TIGR00180">
    <property type="entry name" value="parB_part"/>
    <property type="match status" value="1"/>
</dbReference>
<dbReference type="GO" id="GO:0007059">
    <property type="term" value="P:chromosome segregation"/>
    <property type="evidence" value="ECO:0007669"/>
    <property type="project" value="TreeGrafter"/>
</dbReference>
<dbReference type="Gene3D" id="3.90.1530.30">
    <property type="match status" value="1"/>
</dbReference>
<organism evidence="3 4">
    <name type="scientific">Pseudomonas luteola</name>
    <dbReference type="NCBI Taxonomy" id="47886"/>
    <lineage>
        <taxon>Bacteria</taxon>
        <taxon>Pseudomonadati</taxon>
        <taxon>Pseudomonadota</taxon>
        <taxon>Gammaproteobacteria</taxon>
        <taxon>Pseudomonadales</taxon>
        <taxon>Pseudomonadaceae</taxon>
        <taxon>Pseudomonas</taxon>
    </lineage>
</organism>
<gene>
    <name evidence="3" type="primary">parB_2</name>
    <name evidence="3" type="ORF">NCTC11842_01465</name>
</gene>
<dbReference type="PANTHER" id="PTHR33375">
    <property type="entry name" value="CHROMOSOME-PARTITIONING PROTEIN PARB-RELATED"/>
    <property type="match status" value="1"/>
</dbReference>
<reference evidence="3 4" key="1">
    <citation type="submission" date="2018-06" db="EMBL/GenBank/DDBJ databases">
        <authorList>
            <consortium name="Pathogen Informatics"/>
            <person name="Doyle S."/>
        </authorList>
    </citation>
    <scope>NUCLEOTIDE SEQUENCE [LARGE SCALE GENOMIC DNA]</scope>
    <source>
        <strain evidence="3 4">NCTC11842</strain>
    </source>
</reference>
<evidence type="ECO:0000313" key="3">
    <source>
        <dbReference type="EMBL" id="SPZ04945.1"/>
    </source>
</evidence>
<evidence type="ECO:0000313" key="4">
    <source>
        <dbReference type="Proteomes" id="UP000250443"/>
    </source>
</evidence>
<dbReference type="SUPFAM" id="SSF110849">
    <property type="entry name" value="ParB/Sulfiredoxin"/>
    <property type="match status" value="1"/>
</dbReference>
<dbReference type="CDD" id="cd16405">
    <property type="entry name" value="RepB_like_N"/>
    <property type="match status" value="1"/>
</dbReference>
<evidence type="ECO:0000256" key="1">
    <source>
        <dbReference type="ARBA" id="ARBA00006295"/>
    </source>
</evidence>
<dbReference type="GO" id="GO:0005694">
    <property type="term" value="C:chromosome"/>
    <property type="evidence" value="ECO:0007669"/>
    <property type="project" value="TreeGrafter"/>
</dbReference>
<name>A0A2X2CYE0_PSELU</name>
<dbReference type="SMART" id="SM00470">
    <property type="entry name" value="ParB"/>
    <property type="match status" value="1"/>
</dbReference>
<comment type="similarity">
    <text evidence="1">Belongs to the ParB family.</text>
</comment>
<dbReference type="RefSeq" id="WP_019364743.1">
    <property type="nucleotide sequence ID" value="NZ_UAUF01000010.1"/>
</dbReference>
<accession>A0A2X2CYE0</accession>
<proteinExistence type="inferred from homology"/>
<dbReference type="AlphaFoldDB" id="A0A2X2CYE0"/>
<dbReference type="Proteomes" id="UP000250443">
    <property type="component" value="Unassembled WGS sequence"/>
</dbReference>
<sequence length="333" mass="36251">MTEKTTRAPGVAGLFTQQLAAEKAAPKRVAPVRAFPDAPGTNKPLLASFKPAQQNLPETGEVFEIDPTLVEPWPFADRPEGEMGDFEELVEMIDASGQAVPGLVRPHPDKEGHYELIYGLRRWRAAKQLHKPFLCLVKNLDDKAAFAAMDGENNGRKNLSSWAKAVSYSQAISRGIYKNESALAYELGISRGTMNNIMAYTRLPADVAQSIGVLSRVSIQTVKAILALLNDEVNSEANKAAIIEFAPQIRTGTLTDKALVRAVQSADKPEASQEPSAVDVTDKNGVRVGTIRRTRKGIQITLASKDFEQITLDEISEKISKALAARGSQRKTS</sequence>
<feature type="domain" description="ParB-like N-terminal" evidence="2">
    <location>
        <begin position="63"/>
        <end position="154"/>
    </location>
</feature>
<dbReference type="InterPro" id="IPR003115">
    <property type="entry name" value="ParB_N"/>
</dbReference>